<feature type="domain" description="Histidine kinase" evidence="4">
    <location>
        <begin position="802"/>
        <end position="1023"/>
    </location>
</feature>
<keyword evidence="6" id="KW-1185">Reference proteome</keyword>
<dbReference type="InterPro" id="IPR015943">
    <property type="entry name" value="WD40/YVTN_repeat-like_dom_sf"/>
</dbReference>
<dbReference type="SUPFAM" id="SSF47384">
    <property type="entry name" value="Homodimeric domain of signal transducing histidine kinase"/>
    <property type="match status" value="1"/>
</dbReference>
<keyword evidence="2" id="KW-0812">Transmembrane</keyword>
<evidence type="ECO:0000313" key="6">
    <source>
        <dbReference type="Proteomes" id="UP001264980"/>
    </source>
</evidence>
<dbReference type="CDD" id="cd00075">
    <property type="entry name" value="HATPase"/>
    <property type="match status" value="1"/>
</dbReference>
<evidence type="ECO:0000256" key="1">
    <source>
        <dbReference type="ARBA" id="ARBA00022553"/>
    </source>
</evidence>
<keyword evidence="1" id="KW-0597">Phosphoprotein</keyword>
<accession>A0ABU1R0C6</accession>
<dbReference type="SMART" id="SM00387">
    <property type="entry name" value="HATPase_c"/>
    <property type="match status" value="1"/>
</dbReference>
<keyword evidence="5" id="KW-0808">Transferase</keyword>
<feature type="signal peptide" evidence="3">
    <location>
        <begin position="1"/>
        <end position="33"/>
    </location>
</feature>
<keyword evidence="5" id="KW-0418">Kinase</keyword>
<protein>
    <submittedName>
        <fullName evidence="5">Signal transduction histidine kinase/outer membrane protein assembly factor BamB</fullName>
    </submittedName>
</protein>
<keyword evidence="2" id="KW-0472">Membrane</keyword>
<sequence>MIKQPLKWSYISKSALAFALSAMCLLVPVYASAQQAPEGYLMQQFTDENGLPQNSVKAIAQDRNGFIWLTTEAGLVRFDGRRFVTFEKSVIPISNNRFRGFIPLPGTAADNSPEFYALSEKNEYVGILANGQVSVDSSFYKYYNLFKPLAQNEIRYNSALASMPALHAVFPDTEPYFVTSGSDTAYIWQNPIITCYKDGKRVFVSKGPFNHFLLIGANPYVVDSKGDLKAIGPVIRDVTIEGEIEHNNLFSNNKSNYQIFWNNISHQAFLYLGHALYLAKSTAPGKLTTQLILRDFDLEKFKIHSFYFDEAAGALFLGSTTNGLFQFKKQDFYANKLPTDNADNVYYAQVPGPGLSILTSQGYAFTAQPGTIKAIPERLAPFLEKTGSRFHMAPCNDGSFWFQYAFDIYKMDPGGRKILANIKLPEKAKSLSIDSRGRLWVGCETNAVYSVDEVNGQYVPKLRFRLSIHNYEIVGRENDETILLATEGNTYRLNTRTGTFKLIKALKDMVVRSAYTTQEGTWIATYGNGFFLLKGDKAVRFPLDDDRFLATAHCIVEDRKGFFWITTNRGLFQVTKQHLVDYADRKRSLVYYLFYDKSNGFGSNEFNGGCYPCAVTLANGIVSLPSINGLVWFKPQDVRPALPNRGIFISTVLEDGKSMPVADTLEMSHGFEQLRLEVTTPYLGNPKNIRMQYSLSGPGRTDGWIPVNPDFVVSLPGLGYGNYVLRIRKVTGFGTHDYTYKTVHMRVPRAWYETWWFRLLAGAVLLGLFVISVRARSAYHIKKEREANLIRHYRVISQIIAAVNHDIQTPLLYIGFSLKQFNAYFHRQPAVDPLITRLSDETLDTSQRLNTLTRSILDYIKLQSKSPSERWEIVPVSVADLVAATSRLFAGIAAHREVEIKAMIDPRLTFLSDPNLLSIIIHNLIDNALKVAQSTITIAARETAAGQITIEDDGGGMPAELVEWLNQRYQSYEDWLHASQNPGQKGIGLVIVKDLCVLLGIQINARVIDGSRTSIALNFGRAAVS</sequence>
<evidence type="ECO:0000256" key="2">
    <source>
        <dbReference type="SAM" id="Phobius"/>
    </source>
</evidence>
<dbReference type="InterPro" id="IPR036097">
    <property type="entry name" value="HisK_dim/P_sf"/>
</dbReference>
<dbReference type="Pfam" id="PF07494">
    <property type="entry name" value="Reg_prop"/>
    <property type="match status" value="1"/>
</dbReference>
<dbReference type="InterPro" id="IPR005467">
    <property type="entry name" value="His_kinase_dom"/>
</dbReference>
<organism evidence="5 6">
    <name type="scientific">Dyadobacter fermentans</name>
    <dbReference type="NCBI Taxonomy" id="94254"/>
    <lineage>
        <taxon>Bacteria</taxon>
        <taxon>Pseudomonadati</taxon>
        <taxon>Bacteroidota</taxon>
        <taxon>Cytophagia</taxon>
        <taxon>Cytophagales</taxon>
        <taxon>Spirosomataceae</taxon>
        <taxon>Dyadobacter</taxon>
    </lineage>
</organism>
<dbReference type="SUPFAM" id="SSF63829">
    <property type="entry name" value="Calcium-dependent phosphotriesterase"/>
    <property type="match status" value="1"/>
</dbReference>
<gene>
    <name evidence="5" type="ORF">J2W84_003868</name>
</gene>
<evidence type="ECO:0000259" key="4">
    <source>
        <dbReference type="PROSITE" id="PS50109"/>
    </source>
</evidence>
<dbReference type="InterPro" id="IPR011110">
    <property type="entry name" value="Reg_prop"/>
</dbReference>
<proteinExistence type="predicted"/>
<dbReference type="Gene3D" id="2.130.10.10">
    <property type="entry name" value="YVTN repeat-like/Quinoprotein amine dehydrogenase"/>
    <property type="match status" value="2"/>
</dbReference>
<name>A0ABU1R0C6_9BACT</name>
<dbReference type="InterPro" id="IPR003594">
    <property type="entry name" value="HATPase_dom"/>
</dbReference>
<dbReference type="PROSITE" id="PS50109">
    <property type="entry name" value="HIS_KIN"/>
    <property type="match status" value="1"/>
</dbReference>
<feature type="transmembrane region" description="Helical" evidence="2">
    <location>
        <begin position="755"/>
        <end position="775"/>
    </location>
</feature>
<feature type="chain" id="PRO_5046432138" evidence="3">
    <location>
        <begin position="34"/>
        <end position="1025"/>
    </location>
</feature>
<evidence type="ECO:0000313" key="5">
    <source>
        <dbReference type="EMBL" id="MDR6806820.1"/>
    </source>
</evidence>
<comment type="caution">
    <text evidence="5">The sequence shown here is derived from an EMBL/GenBank/DDBJ whole genome shotgun (WGS) entry which is preliminary data.</text>
</comment>
<evidence type="ECO:0000256" key="3">
    <source>
        <dbReference type="SAM" id="SignalP"/>
    </source>
</evidence>
<dbReference type="Proteomes" id="UP001264980">
    <property type="component" value="Unassembled WGS sequence"/>
</dbReference>
<dbReference type="InterPro" id="IPR013783">
    <property type="entry name" value="Ig-like_fold"/>
</dbReference>
<dbReference type="PANTHER" id="PTHR43547:SF2">
    <property type="entry name" value="HYBRID SIGNAL TRANSDUCTION HISTIDINE KINASE C"/>
    <property type="match status" value="1"/>
</dbReference>
<dbReference type="Gene3D" id="2.60.40.10">
    <property type="entry name" value="Immunoglobulins"/>
    <property type="match status" value="1"/>
</dbReference>
<dbReference type="InterPro" id="IPR036890">
    <property type="entry name" value="HATPase_C_sf"/>
</dbReference>
<keyword evidence="3" id="KW-0732">Signal</keyword>
<reference evidence="5 6" key="1">
    <citation type="submission" date="2023-07" db="EMBL/GenBank/DDBJ databases">
        <title>Sorghum-associated microbial communities from plants grown in Nebraska, USA.</title>
        <authorList>
            <person name="Schachtman D."/>
        </authorList>
    </citation>
    <scope>NUCLEOTIDE SEQUENCE [LARGE SCALE GENOMIC DNA]</scope>
    <source>
        <strain evidence="5 6">BE57</strain>
    </source>
</reference>
<dbReference type="EMBL" id="JAVDTI010000003">
    <property type="protein sequence ID" value="MDR6806820.1"/>
    <property type="molecule type" value="Genomic_DNA"/>
</dbReference>
<dbReference type="SUPFAM" id="SSF55874">
    <property type="entry name" value="ATPase domain of HSP90 chaperone/DNA topoisomerase II/histidine kinase"/>
    <property type="match status" value="1"/>
</dbReference>
<keyword evidence="2" id="KW-1133">Transmembrane helix</keyword>
<dbReference type="PANTHER" id="PTHR43547">
    <property type="entry name" value="TWO-COMPONENT HISTIDINE KINASE"/>
    <property type="match status" value="1"/>
</dbReference>
<dbReference type="Pfam" id="PF02518">
    <property type="entry name" value="HATPase_c"/>
    <property type="match status" value="1"/>
</dbReference>
<dbReference type="RefSeq" id="WP_309986215.1">
    <property type="nucleotide sequence ID" value="NZ_JAVDTI010000003.1"/>
</dbReference>
<dbReference type="Gene3D" id="3.30.565.10">
    <property type="entry name" value="Histidine kinase-like ATPase, C-terminal domain"/>
    <property type="match status" value="1"/>
</dbReference>
<dbReference type="GO" id="GO:0016301">
    <property type="term" value="F:kinase activity"/>
    <property type="evidence" value="ECO:0007669"/>
    <property type="project" value="UniProtKB-KW"/>
</dbReference>